<dbReference type="SMART" id="SM00717">
    <property type="entry name" value="SANT"/>
    <property type="match status" value="1"/>
</dbReference>
<gene>
    <name evidence="5" type="ORF">PPYR_00455</name>
</gene>
<feature type="region of interest" description="Disordered" evidence="2">
    <location>
        <begin position="22"/>
        <end position="46"/>
    </location>
</feature>
<dbReference type="GO" id="GO:0070898">
    <property type="term" value="P:RNA polymerase III preinitiation complex assembly"/>
    <property type="evidence" value="ECO:0007669"/>
    <property type="project" value="TreeGrafter"/>
</dbReference>
<evidence type="ECO:0000313" key="5">
    <source>
        <dbReference type="EMBL" id="KAB0803485.1"/>
    </source>
</evidence>
<feature type="compositionally biased region" description="Polar residues" evidence="2">
    <location>
        <begin position="503"/>
        <end position="514"/>
    </location>
</feature>
<feature type="compositionally biased region" description="Polar residues" evidence="2">
    <location>
        <begin position="335"/>
        <end position="345"/>
    </location>
</feature>
<dbReference type="Pfam" id="PF15963">
    <property type="entry name" value="Myb_DNA-bind_7"/>
    <property type="match status" value="1"/>
</dbReference>
<dbReference type="GO" id="GO:0000126">
    <property type="term" value="C:transcription factor TFIIIB complex"/>
    <property type="evidence" value="ECO:0007669"/>
    <property type="project" value="TreeGrafter"/>
</dbReference>
<comment type="subcellular location">
    <subcellularLocation>
        <location evidence="1">Nucleus</location>
    </subcellularLocation>
</comment>
<feature type="compositionally biased region" description="Polar residues" evidence="2">
    <location>
        <begin position="111"/>
        <end position="123"/>
    </location>
</feature>
<evidence type="ECO:0000313" key="6">
    <source>
        <dbReference type="Proteomes" id="UP000327044"/>
    </source>
</evidence>
<dbReference type="GO" id="GO:0005634">
    <property type="term" value="C:nucleus"/>
    <property type="evidence" value="ECO:0007669"/>
    <property type="project" value="UniProtKB-SubCell"/>
</dbReference>
<feature type="region of interest" description="Disordered" evidence="2">
    <location>
        <begin position="81"/>
        <end position="123"/>
    </location>
</feature>
<feature type="compositionally biased region" description="Polar residues" evidence="2">
    <location>
        <begin position="212"/>
        <end position="223"/>
    </location>
</feature>
<feature type="compositionally biased region" description="Basic and acidic residues" evidence="2">
    <location>
        <begin position="275"/>
        <end position="287"/>
    </location>
</feature>
<feature type="region of interest" description="Disordered" evidence="2">
    <location>
        <begin position="495"/>
        <end position="538"/>
    </location>
</feature>
<protein>
    <recommendedName>
        <fullName evidence="3">Myb-like domain-containing protein</fullName>
    </recommendedName>
</protein>
<dbReference type="InterPro" id="IPR001005">
    <property type="entry name" value="SANT/Myb"/>
</dbReference>
<dbReference type="AlphaFoldDB" id="A0A1Y1JQS5"/>
<feature type="domain" description="Myb-like" evidence="3">
    <location>
        <begin position="411"/>
        <end position="459"/>
    </location>
</feature>
<feature type="compositionally biased region" description="Polar residues" evidence="2">
    <location>
        <begin position="166"/>
        <end position="186"/>
    </location>
</feature>
<proteinExistence type="predicted"/>
<evidence type="ECO:0000256" key="1">
    <source>
        <dbReference type="ARBA" id="ARBA00004123"/>
    </source>
</evidence>
<dbReference type="InterPro" id="IPR009057">
    <property type="entry name" value="Homeodomain-like_sf"/>
</dbReference>
<evidence type="ECO:0000313" key="4">
    <source>
        <dbReference type="EMBL" id="JAV51512.1"/>
    </source>
</evidence>
<dbReference type="InterPro" id="IPR039467">
    <property type="entry name" value="TFIIIB_B''_Myb"/>
</dbReference>
<dbReference type="EMBL" id="VVIM01000001">
    <property type="protein sequence ID" value="KAB0803485.1"/>
    <property type="molecule type" value="Genomic_DNA"/>
</dbReference>
<organism evidence="4">
    <name type="scientific">Photinus pyralis</name>
    <name type="common">Common eastern firefly</name>
    <name type="synonym">Lampyris pyralis</name>
    <dbReference type="NCBI Taxonomy" id="7054"/>
    <lineage>
        <taxon>Eukaryota</taxon>
        <taxon>Metazoa</taxon>
        <taxon>Ecdysozoa</taxon>
        <taxon>Arthropoda</taxon>
        <taxon>Hexapoda</taxon>
        <taxon>Insecta</taxon>
        <taxon>Pterygota</taxon>
        <taxon>Neoptera</taxon>
        <taxon>Endopterygota</taxon>
        <taxon>Coleoptera</taxon>
        <taxon>Polyphaga</taxon>
        <taxon>Elateriformia</taxon>
        <taxon>Elateroidea</taxon>
        <taxon>Lampyridae</taxon>
        <taxon>Lampyrinae</taxon>
        <taxon>Photinus</taxon>
    </lineage>
</organism>
<feature type="compositionally biased region" description="Basic and acidic residues" evidence="2">
    <location>
        <begin position="323"/>
        <end position="334"/>
    </location>
</feature>
<reference evidence="5 6" key="2">
    <citation type="journal article" date="2018" name="Elife">
        <title>Firefly genomes illuminate parallel origins of bioluminescence in beetles.</title>
        <authorList>
            <person name="Fallon T.R."/>
            <person name="Lower S.E."/>
            <person name="Chang C.H."/>
            <person name="Bessho-Uehara M."/>
            <person name="Martin G.J."/>
            <person name="Bewick A.J."/>
            <person name="Behringer M."/>
            <person name="Debat H.J."/>
            <person name="Wong I."/>
            <person name="Day J.C."/>
            <person name="Suvorov A."/>
            <person name="Silva C.J."/>
            <person name="Stanger-Hall K.F."/>
            <person name="Hall D.W."/>
            <person name="Schmitz R.J."/>
            <person name="Nelson D.R."/>
            <person name="Lewis S.M."/>
            <person name="Shigenobu S."/>
            <person name="Bybee S.M."/>
            <person name="Larracuente A.M."/>
            <person name="Oba Y."/>
            <person name="Weng J.K."/>
        </authorList>
    </citation>
    <scope>NUCLEOTIDE SEQUENCE [LARGE SCALE GENOMIC DNA]</scope>
    <source>
        <strain evidence="5">1611_PpyrPB1</strain>
        <tissue evidence="5">Whole body</tissue>
    </source>
</reference>
<dbReference type="InParanoid" id="A0A1Y1JQS5"/>
<dbReference type="OrthoDB" id="272624at2759"/>
<dbReference type="CDD" id="cd00167">
    <property type="entry name" value="SANT"/>
    <property type="match status" value="1"/>
</dbReference>
<name>A0A1Y1JQS5_PHOPY</name>
<dbReference type="PANTHER" id="PTHR22929">
    <property type="entry name" value="RNA POLYMERASE III TRANSCRIPTION INITIATION FACTOR B"/>
    <property type="match status" value="1"/>
</dbReference>
<accession>A0A1Y1JQS5</accession>
<reference evidence="5" key="3">
    <citation type="submission" date="2019-08" db="EMBL/GenBank/DDBJ databases">
        <authorList>
            <consortium name="Photinus pyralis genome working group"/>
            <person name="Fallon T.R."/>
            <person name="Sander Lower S.E."/>
            <person name="Weng J.-K."/>
        </authorList>
    </citation>
    <scope>NUCLEOTIDE SEQUENCE</scope>
    <source>
        <strain evidence="5">1611_PpyrPB1</strain>
        <tissue evidence="5">Whole body</tissue>
    </source>
</reference>
<dbReference type="SUPFAM" id="SSF46689">
    <property type="entry name" value="Homeodomain-like"/>
    <property type="match status" value="1"/>
</dbReference>
<sequence length="694" mass="78195">MATRRNRIKGIANIPQRRKVEDKVKEVDTENKECLPDTESGTKGNAKVASLNVEHKDTPTSTVQETDNVADLSNNKNECTESAADPIVPKEGSVTSDAVASSGRDEVDVQNLPSTTNSSISQRRTFIKPKINLKSLSQKLKPKVTKIDLVPNECPVNAGNDCEIVSNPQSEIHIPPSTSNPISDSENIPEPQSPTKILNRSRIKAVPRLNQRRISTTIHGSASESEDDTRKTYKRVKTDSICSTASGTCEPAAKNAPDAGQQKESSSSVQKKGKRSEQSSKMAEAKRNFQTKFRNQAPEKQKLTMYDLIFYNPATKPMTKNSEQSDRREEERVDSPTNCDSPNKNVESDDDNNSVPVPQIKIGKNGEIIIDEKSLIVENKQTKKDRENLKNSELVNGDFDTGYGVYKKVRRSKDWSNEETLFFYKALHTLGTDFSLMLQLFPGRTRRELKMKFKKEDRINHTLIDKALSQPLRFNIKELKEEALLKQKIREVEEDQKQKRVKQLQQENKNNVLSYSRARPKRKEQPGRKRKVEKPKGDIYSKLEKGIASVWNNSNSDDENGSSDSSCEVTVSNILKQTRYGRIPNKKRSVPQKSVEAPAKRVTEQSKDLEPGAVMITCTPTPRGETTFKVFMVTPEHTQVPIDFPSDVINTFARNFTSKKNEGSCEQILEHNYTICHDDVANVTTNEEQEKPTE</sequence>
<feature type="compositionally biased region" description="Basic and acidic residues" evidence="2">
    <location>
        <begin position="22"/>
        <end position="35"/>
    </location>
</feature>
<evidence type="ECO:0000259" key="3">
    <source>
        <dbReference type="SMART" id="SM00717"/>
    </source>
</evidence>
<dbReference type="Proteomes" id="UP000327044">
    <property type="component" value="Unassembled WGS sequence"/>
</dbReference>
<feature type="region of interest" description="Disordered" evidence="2">
    <location>
        <begin position="315"/>
        <end position="359"/>
    </location>
</feature>
<keyword evidence="6" id="KW-1185">Reference proteome</keyword>
<feature type="region of interest" description="Disordered" evidence="2">
    <location>
        <begin position="166"/>
        <end position="300"/>
    </location>
</feature>
<dbReference type="GO" id="GO:0001156">
    <property type="term" value="F:TFIIIC-class transcription factor complex binding"/>
    <property type="evidence" value="ECO:0007669"/>
    <property type="project" value="TreeGrafter"/>
</dbReference>
<dbReference type="EMBL" id="GEZM01103152">
    <property type="protein sequence ID" value="JAV51512.1"/>
    <property type="molecule type" value="Transcribed_RNA"/>
</dbReference>
<reference evidence="4" key="1">
    <citation type="journal article" date="2016" name="Sci. Rep.">
        <title>Molecular characterization of firefly nuptial gifts: a multi-omics approach sheds light on postcopulatory sexual selection.</title>
        <authorList>
            <person name="Al-Wathiqui N."/>
            <person name="Fallon T.R."/>
            <person name="South A."/>
            <person name="Weng J.K."/>
            <person name="Lewis S.M."/>
        </authorList>
    </citation>
    <scope>NUCLEOTIDE SEQUENCE</scope>
</reference>
<feature type="compositionally biased region" description="Basic residues" evidence="2">
    <location>
        <begin position="518"/>
        <end position="533"/>
    </location>
</feature>
<dbReference type="PANTHER" id="PTHR22929:SF0">
    <property type="entry name" value="TRANSCRIPTION FACTOR TFIIIB COMPONENT B'' HOMOLOG"/>
    <property type="match status" value="1"/>
</dbReference>
<evidence type="ECO:0000256" key="2">
    <source>
        <dbReference type="SAM" id="MobiDB-lite"/>
    </source>
</evidence>